<dbReference type="InterPro" id="IPR013196">
    <property type="entry name" value="HTH_11"/>
</dbReference>
<feature type="domain" description="Helix-turn-helix type 11" evidence="1">
    <location>
        <begin position="37"/>
        <end position="83"/>
    </location>
</feature>
<dbReference type="RefSeq" id="WP_347781451.1">
    <property type="nucleotide sequence ID" value="NZ_JBBMFV010000001.1"/>
</dbReference>
<dbReference type="InterPro" id="IPR036390">
    <property type="entry name" value="WH_DNA-bd_sf"/>
</dbReference>
<dbReference type="SUPFAM" id="SSF46785">
    <property type="entry name" value="Winged helix' DNA-binding domain"/>
    <property type="match status" value="1"/>
</dbReference>
<keyword evidence="3" id="KW-1185">Reference proteome</keyword>
<organism evidence="2 3">
    <name type="scientific">Paenarthrobacter nicotinovorans</name>
    <name type="common">Arthrobacter nicotinovorans</name>
    <dbReference type="NCBI Taxonomy" id="29320"/>
    <lineage>
        <taxon>Bacteria</taxon>
        <taxon>Bacillati</taxon>
        <taxon>Actinomycetota</taxon>
        <taxon>Actinomycetes</taxon>
        <taxon>Micrococcales</taxon>
        <taxon>Micrococcaceae</taxon>
        <taxon>Paenarthrobacter</taxon>
    </lineage>
</organism>
<dbReference type="Pfam" id="PF08279">
    <property type="entry name" value="HTH_11"/>
    <property type="match status" value="1"/>
</dbReference>
<gene>
    <name evidence="2" type="ORF">V3C41_00065</name>
</gene>
<dbReference type="Gene3D" id="1.10.10.10">
    <property type="entry name" value="Winged helix-like DNA-binding domain superfamily/Winged helix DNA-binding domain"/>
    <property type="match status" value="1"/>
</dbReference>
<reference evidence="2 3" key="1">
    <citation type="journal article" date="2024" name="Appl. Microbiol. Biotechnol.">
        <title>Biosynthetic gene clusters with biotechnological applications in novel Antarctic isolates from Actinomycetota.</title>
        <authorList>
            <person name="Bruna P."/>
            <person name="Nunez-Montero K."/>
            <person name="Contreras M.J."/>
            <person name="Leal K."/>
            <person name="Garcia M."/>
            <person name="Abanto M."/>
            <person name="Barrientos L."/>
        </authorList>
    </citation>
    <scope>NUCLEOTIDE SEQUENCE [LARGE SCALE GENOMIC DNA]</scope>
    <source>
        <strain evidence="2 3">Se16.17</strain>
    </source>
</reference>
<dbReference type="InterPro" id="IPR036388">
    <property type="entry name" value="WH-like_DNA-bd_sf"/>
</dbReference>
<dbReference type="Proteomes" id="UP001448614">
    <property type="component" value="Unassembled WGS sequence"/>
</dbReference>
<proteinExistence type="predicted"/>
<accession>A0ABV0GLM8</accession>
<evidence type="ECO:0000313" key="2">
    <source>
        <dbReference type="EMBL" id="MEO3939461.1"/>
    </source>
</evidence>
<dbReference type="EMBL" id="JBBMFV010000001">
    <property type="protein sequence ID" value="MEO3939461.1"/>
    <property type="molecule type" value="Genomic_DNA"/>
</dbReference>
<sequence>MSAQLVDNREVPKYVPLAIPGLTEESLNMLGVNALRTSILRYLAQHPEGATSGVIGRDLDVDYRTVWRYLKEIETQGGVTSEQAEGKGQPDRWRIYKLNVNAREEAIQTYLRFLRGG</sequence>
<evidence type="ECO:0000259" key="1">
    <source>
        <dbReference type="Pfam" id="PF08279"/>
    </source>
</evidence>
<evidence type="ECO:0000313" key="3">
    <source>
        <dbReference type="Proteomes" id="UP001448614"/>
    </source>
</evidence>
<protein>
    <submittedName>
        <fullName evidence="2">Helix-turn-helix transcriptional regulator</fullName>
    </submittedName>
</protein>
<name>A0ABV0GLM8_PAENI</name>
<comment type="caution">
    <text evidence="2">The sequence shown here is derived from an EMBL/GenBank/DDBJ whole genome shotgun (WGS) entry which is preliminary data.</text>
</comment>